<protein>
    <submittedName>
        <fullName evidence="18">Interleukin-18 receptor accessory protein</fullName>
    </submittedName>
</protein>
<dbReference type="Gene3D" id="2.60.40.10">
    <property type="entry name" value="Immunoglobulins"/>
    <property type="match status" value="2"/>
</dbReference>
<evidence type="ECO:0000313" key="18">
    <source>
        <dbReference type="RefSeq" id="XP_008590325.1"/>
    </source>
</evidence>
<evidence type="ECO:0000256" key="6">
    <source>
        <dbReference type="ARBA" id="ARBA00022989"/>
    </source>
</evidence>
<evidence type="ECO:0000256" key="3">
    <source>
        <dbReference type="ARBA" id="ARBA00022729"/>
    </source>
</evidence>
<dbReference type="InterPro" id="IPR035897">
    <property type="entry name" value="Toll_tir_struct_dom_sf"/>
</dbReference>
<name>A0ABM0SBT4_GALVR</name>
<dbReference type="InterPro" id="IPR036179">
    <property type="entry name" value="Ig-like_dom_sf"/>
</dbReference>
<dbReference type="Pfam" id="PF18452">
    <property type="entry name" value="Ig_6"/>
    <property type="match status" value="1"/>
</dbReference>
<keyword evidence="12" id="KW-0393">Immunoglobulin domain</keyword>
<keyword evidence="5" id="KW-0378">Hydrolase</keyword>
<gene>
    <name evidence="18" type="primary">IL18RAP</name>
</gene>
<feature type="domain" description="Ig-like" evidence="16">
    <location>
        <begin position="143"/>
        <end position="225"/>
    </location>
</feature>
<evidence type="ECO:0000256" key="11">
    <source>
        <dbReference type="ARBA" id="ARBA00023180"/>
    </source>
</evidence>
<evidence type="ECO:0000256" key="12">
    <source>
        <dbReference type="ARBA" id="ARBA00023319"/>
    </source>
</evidence>
<evidence type="ECO:0000256" key="7">
    <source>
        <dbReference type="ARBA" id="ARBA00023027"/>
    </source>
</evidence>
<evidence type="ECO:0000256" key="5">
    <source>
        <dbReference type="ARBA" id="ARBA00022801"/>
    </source>
</evidence>
<keyword evidence="17" id="KW-1185">Reference proteome</keyword>
<keyword evidence="7" id="KW-0520">NAD</keyword>
<evidence type="ECO:0000259" key="15">
    <source>
        <dbReference type="PROSITE" id="PS50104"/>
    </source>
</evidence>
<sequence>MLYLSWIFVWLVAGDRIKGFNISDCSTKKLLWTYSAGSEEEFVLFCDLPEPQQSHFYRRRQLSPERLPCGGSKDLPDVQWYLQPRNGELLKEITKNYSHIIQDKSNLRFLTPVNSAGSYICSPRIRSTQNVTCCVKTVLEVKPQMNASCDNSVSHTQYLLLGSMHFIYCPSLRCQSDAQSPEVTWYQNGKFLSKNRSRRILVGEVYDYHQGTYVCDYTQSDKVSSWIVRAVVQVKTVVDDTNLKPDILDPIKDTVEVELGKPLTLKCKARFGFQRDFTPVIKWYIKDSDQEWEATTPERKRIKSTLKDEIIERVLELTEVTQSDLRRKFVCFAQNSIGNTTQSVQLRPEKGVLFVYVLLGTVMALVGVLAASALLYRHWIEIVLLYRTYQNKDETLGDKKEFDAFVSYAKWSSFENEAASSLSEEYLALSLFPEVLENKYGYTLCLLERDVAPGGVYAEDIVNIIKKSRRGIFILSPNYVNGPSVFELQAAVNLALSDQTPKLILIQFSSFQEPESLPYLVKKALRVLPTVTWRGLKSVPPNSRFWTQMRYHMPVKNSKGFTWNQLRIFPIFFH</sequence>
<keyword evidence="4" id="KW-0677">Repeat</keyword>
<keyword evidence="3 14" id="KW-0732">Signal</keyword>
<reference evidence="18" key="1">
    <citation type="submission" date="2025-08" db="UniProtKB">
        <authorList>
            <consortium name="RefSeq"/>
        </authorList>
    </citation>
    <scope>IDENTIFICATION</scope>
</reference>
<dbReference type="InterPro" id="IPR041416">
    <property type="entry name" value="IL-1RAcP-like_ig"/>
</dbReference>
<keyword evidence="9" id="KW-1015">Disulfide bond</keyword>
<evidence type="ECO:0000256" key="1">
    <source>
        <dbReference type="ARBA" id="ARBA00004479"/>
    </source>
</evidence>
<evidence type="ECO:0000313" key="17">
    <source>
        <dbReference type="Proteomes" id="UP000694923"/>
    </source>
</evidence>
<evidence type="ECO:0000256" key="2">
    <source>
        <dbReference type="ARBA" id="ARBA00009752"/>
    </source>
</evidence>
<dbReference type="InterPro" id="IPR015621">
    <property type="entry name" value="IL-1_rcpt_fam"/>
</dbReference>
<dbReference type="SUPFAM" id="SSF48726">
    <property type="entry name" value="Immunoglobulin"/>
    <property type="match status" value="2"/>
</dbReference>
<keyword evidence="13" id="KW-0812">Transmembrane</keyword>
<evidence type="ECO:0000256" key="9">
    <source>
        <dbReference type="ARBA" id="ARBA00023157"/>
    </source>
</evidence>
<comment type="similarity">
    <text evidence="2">Belongs to the interleukin-1 receptor family.</text>
</comment>
<feature type="domain" description="TIR" evidence="15">
    <location>
        <begin position="400"/>
        <end position="553"/>
    </location>
</feature>
<keyword evidence="8 13" id="KW-0472">Membrane</keyword>
<feature type="signal peptide" evidence="14">
    <location>
        <begin position="1"/>
        <end position="19"/>
    </location>
</feature>
<dbReference type="Pfam" id="PF01582">
    <property type="entry name" value="TIR"/>
    <property type="match status" value="1"/>
</dbReference>
<evidence type="ECO:0000259" key="16">
    <source>
        <dbReference type="PROSITE" id="PS50835"/>
    </source>
</evidence>
<evidence type="ECO:0000256" key="4">
    <source>
        <dbReference type="ARBA" id="ARBA00022737"/>
    </source>
</evidence>
<dbReference type="PANTHER" id="PTHR11890:SF23">
    <property type="entry name" value="INTERLEUKIN-18 RECEPTOR ACCESSORY PROTEIN"/>
    <property type="match status" value="1"/>
</dbReference>
<keyword evidence="10 18" id="KW-0675">Receptor</keyword>
<dbReference type="PROSITE" id="PS50835">
    <property type="entry name" value="IG_LIKE"/>
    <property type="match status" value="2"/>
</dbReference>
<dbReference type="PANTHER" id="PTHR11890">
    <property type="entry name" value="INTERLEUKIN-1 RECEPTOR FAMILY MEMBER"/>
    <property type="match status" value="1"/>
</dbReference>
<dbReference type="InterPro" id="IPR013783">
    <property type="entry name" value="Ig-like_fold"/>
</dbReference>
<dbReference type="SUPFAM" id="SSF52200">
    <property type="entry name" value="Toll/Interleukin receptor TIR domain"/>
    <property type="match status" value="1"/>
</dbReference>
<evidence type="ECO:0000256" key="8">
    <source>
        <dbReference type="ARBA" id="ARBA00023136"/>
    </source>
</evidence>
<comment type="subcellular location">
    <subcellularLocation>
        <location evidence="1">Membrane</location>
        <topology evidence="1">Single-pass type I membrane protein</topology>
    </subcellularLocation>
</comment>
<dbReference type="SMART" id="SM00255">
    <property type="entry name" value="TIR"/>
    <property type="match status" value="1"/>
</dbReference>
<organism evidence="17 18">
    <name type="scientific">Galeopterus variegatus</name>
    <name type="common">Malayan flying lemur</name>
    <name type="synonym">Cynocephalus variegatus</name>
    <dbReference type="NCBI Taxonomy" id="482537"/>
    <lineage>
        <taxon>Eukaryota</taxon>
        <taxon>Metazoa</taxon>
        <taxon>Chordata</taxon>
        <taxon>Craniata</taxon>
        <taxon>Vertebrata</taxon>
        <taxon>Euteleostomi</taxon>
        <taxon>Mammalia</taxon>
        <taxon>Eutheria</taxon>
        <taxon>Euarchontoglires</taxon>
        <taxon>Dermoptera</taxon>
        <taxon>Cynocephalidae</taxon>
        <taxon>Galeopterus</taxon>
    </lineage>
</organism>
<keyword evidence="11" id="KW-0325">Glycoprotein</keyword>
<feature type="chain" id="PRO_5046178652" evidence="14">
    <location>
        <begin position="20"/>
        <end position="574"/>
    </location>
</feature>
<dbReference type="InterPro" id="IPR003599">
    <property type="entry name" value="Ig_sub"/>
</dbReference>
<proteinExistence type="inferred from homology"/>
<dbReference type="InterPro" id="IPR007110">
    <property type="entry name" value="Ig-like_dom"/>
</dbReference>
<evidence type="ECO:0000256" key="13">
    <source>
        <dbReference type="SAM" id="Phobius"/>
    </source>
</evidence>
<dbReference type="PRINTS" id="PR01537">
    <property type="entry name" value="INTRLKN1R1F"/>
</dbReference>
<dbReference type="Proteomes" id="UP000694923">
    <property type="component" value="Unplaced"/>
</dbReference>
<dbReference type="SMART" id="SM00409">
    <property type="entry name" value="IG"/>
    <property type="match status" value="2"/>
</dbReference>
<dbReference type="InterPro" id="IPR000157">
    <property type="entry name" value="TIR_dom"/>
</dbReference>
<keyword evidence="6 13" id="KW-1133">Transmembrane helix</keyword>
<dbReference type="GeneID" id="103607618"/>
<dbReference type="RefSeq" id="XP_008590325.1">
    <property type="nucleotide sequence ID" value="XM_008592103.1"/>
</dbReference>
<accession>A0ABM0SBT4</accession>
<feature type="transmembrane region" description="Helical" evidence="13">
    <location>
        <begin position="353"/>
        <end position="376"/>
    </location>
</feature>
<feature type="domain" description="Ig-like" evidence="16">
    <location>
        <begin position="245"/>
        <end position="347"/>
    </location>
</feature>
<dbReference type="Gene3D" id="3.40.50.10140">
    <property type="entry name" value="Toll/interleukin-1 receptor homology (TIR) domain"/>
    <property type="match status" value="1"/>
</dbReference>
<evidence type="ECO:0000256" key="10">
    <source>
        <dbReference type="ARBA" id="ARBA00023170"/>
    </source>
</evidence>
<dbReference type="PROSITE" id="PS50104">
    <property type="entry name" value="TIR"/>
    <property type="match status" value="1"/>
</dbReference>
<evidence type="ECO:0000256" key="14">
    <source>
        <dbReference type="SAM" id="SignalP"/>
    </source>
</evidence>